<name>A0ABY5AKB5_9CYAN</name>
<gene>
    <name evidence="4" type="ORF">NEA10_11075</name>
</gene>
<evidence type="ECO:0000313" key="5">
    <source>
        <dbReference type="Proteomes" id="UP001056708"/>
    </source>
</evidence>
<accession>A0ABY5AKB5</accession>
<dbReference type="SUPFAM" id="SSF49879">
    <property type="entry name" value="SMAD/FHA domain"/>
    <property type="match status" value="1"/>
</dbReference>
<feature type="domain" description="Guanylate cyclase" evidence="3">
    <location>
        <begin position="131"/>
        <end position="267"/>
    </location>
</feature>
<dbReference type="PROSITE" id="PS50125">
    <property type="entry name" value="GUANYLATE_CYCLASE_2"/>
    <property type="match status" value="1"/>
</dbReference>
<comment type="similarity">
    <text evidence="1">Belongs to the adenylyl cyclase class-3 family.</text>
</comment>
<dbReference type="EMBL" id="CP098611">
    <property type="protein sequence ID" value="USR89435.1"/>
    <property type="molecule type" value="Genomic_DNA"/>
</dbReference>
<reference evidence="4" key="1">
    <citation type="submission" date="2022-06" db="EMBL/GenBank/DDBJ databases">
        <title>Genome sequence of Phormidium yuhuli AB48 isolated from an industrial photobioreactor environment.</title>
        <authorList>
            <person name="Qiu Y."/>
            <person name="Noonan A.J.C."/>
            <person name="Dofher K."/>
            <person name="Koch M."/>
            <person name="Kieft B."/>
            <person name="Lin X."/>
            <person name="Ziels R.M."/>
            <person name="Hallam S.J."/>
        </authorList>
    </citation>
    <scope>NUCLEOTIDE SEQUENCE</scope>
    <source>
        <strain evidence="4">AB48</strain>
    </source>
</reference>
<dbReference type="SMART" id="SM00044">
    <property type="entry name" value="CYCc"/>
    <property type="match status" value="1"/>
</dbReference>
<dbReference type="InterPro" id="IPR050697">
    <property type="entry name" value="Adenylyl/Guanylyl_Cyclase_3/4"/>
</dbReference>
<dbReference type="SMART" id="SM00240">
    <property type="entry name" value="FHA"/>
    <property type="match status" value="1"/>
</dbReference>
<evidence type="ECO:0000259" key="2">
    <source>
        <dbReference type="PROSITE" id="PS50006"/>
    </source>
</evidence>
<dbReference type="InterPro" id="IPR008984">
    <property type="entry name" value="SMAD_FHA_dom_sf"/>
</dbReference>
<dbReference type="Gene3D" id="2.60.200.20">
    <property type="match status" value="1"/>
</dbReference>
<evidence type="ECO:0000313" key="4">
    <source>
        <dbReference type="EMBL" id="USR89435.1"/>
    </source>
</evidence>
<dbReference type="CDD" id="cd00060">
    <property type="entry name" value="FHA"/>
    <property type="match status" value="1"/>
</dbReference>
<dbReference type="RefSeq" id="WP_252659908.1">
    <property type="nucleotide sequence ID" value="NZ_CP098611.1"/>
</dbReference>
<dbReference type="Pfam" id="PF00211">
    <property type="entry name" value="Guanylate_cyc"/>
    <property type="match status" value="1"/>
</dbReference>
<dbReference type="InterPro" id="IPR029787">
    <property type="entry name" value="Nucleotide_cyclase"/>
</dbReference>
<dbReference type="SUPFAM" id="SSF55073">
    <property type="entry name" value="Nucleotide cyclase"/>
    <property type="match status" value="1"/>
</dbReference>
<evidence type="ECO:0000259" key="3">
    <source>
        <dbReference type="PROSITE" id="PS50125"/>
    </source>
</evidence>
<protein>
    <submittedName>
        <fullName evidence="4">Adenylate/guanylate cyclase domain-containing protein</fullName>
    </submittedName>
</protein>
<dbReference type="PANTHER" id="PTHR43081">
    <property type="entry name" value="ADENYLATE CYCLASE, TERMINAL-DIFFERENTIATION SPECIFIC-RELATED"/>
    <property type="match status" value="1"/>
</dbReference>
<dbReference type="PROSITE" id="PS50006">
    <property type="entry name" value="FHA_DOMAIN"/>
    <property type="match status" value="1"/>
</dbReference>
<sequence length="334" mass="37367">MVTWKSTPHLILRTESGPRYLALSGNNCWTFGRSDENQFTIPDRWVSRAHAMLQQTDLGEFYLIDLGSRNGSFINGRRVSVPVRLNNGDRLTLGQTEMVFYAPANVHADVDDSDTEDSGATAVLSVRRLISVMVVDIRDFTVLTRQLDERMLSEVIGTWFRHAGNIIRESGSWVDKYIGDAVMAVWFHTPQGEGDGVSKEEVLRVFQALGELHHRTRELSDRYPLPFPLRIGAGVNTGYAMVGNTGSGDRPDYTALGDTVNAAFRLESATKELRKDVALGATTYQYLSTIRASENVFEEHEVALKGYDSPTVTYAGNFEDLDAFLRLSYQEIQV</sequence>
<dbReference type="Gene3D" id="3.30.70.1230">
    <property type="entry name" value="Nucleotide cyclase"/>
    <property type="match status" value="1"/>
</dbReference>
<dbReference type="PANTHER" id="PTHR43081:SF1">
    <property type="entry name" value="ADENYLATE CYCLASE, TERMINAL-DIFFERENTIATION SPECIFIC"/>
    <property type="match status" value="1"/>
</dbReference>
<dbReference type="CDD" id="cd07302">
    <property type="entry name" value="CHD"/>
    <property type="match status" value="1"/>
</dbReference>
<dbReference type="InterPro" id="IPR000253">
    <property type="entry name" value="FHA_dom"/>
</dbReference>
<proteinExistence type="inferred from homology"/>
<dbReference type="Proteomes" id="UP001056708">
    <property type="component" value="Chromosome"/>
</dbReference>
<dbReference type="InterPro" id="IPR001054">
    <property type="entry name" value="A/G_cyclase"/>
</dbReference>
<dbReference type="Pfam" id="PF00498">
    <property type="entry name" value="FHA"/>
    <property type="match status" value="1"/>
</dbReference>
<keyword evidence="5" id="KW-1185">Reference proteome</keyword>
<feature type="domain" description="FHA" evidence="2">
    <location>
        <begin position="29"/>
        <end position="79"/>
    </location>
</feature>
<organism evidence="4 5">
    <name type="scientific">Phormidium yuhuli AB48</name>
    <dbReference type="NCBI Taxonomy" id="2940671"/>
    <lineage>
        <taxon>Bacteria</taxon>
        <taxon>Bacillati</taxon>
        <taxon>Cyanobacteriota</taxon>
        <taxon>Cyanophyceae</taxon>
        <taxon>Oscillatoriophycideae</taxon>
        <taxon>Oscillatoriales</taxon>
        <taxon>Oscillatoriaceae</taxon>
        <taxon>Phormidium</taxon>
        <taxon>Phormidium yuhuli</taxon>
    </lineage>
</organism>
<evidence type="ECO:0000256" key="1">
    <source>
        <dbReference type="ARBA" id="ARBA00005381"/>
    </source>
</evidence>